<organism evidence="1 2">
    <name type="scientific">Marivivens donghaensis</name>
    <dbReference type="NCBI Taxonomy" id="1699413"/>
    <lineage>
        <taxon>Bacteria</taxon>
        <taxon>Pseudomonadati</taxon>
        <taxon>Pseudomonadota</taxon>
        <taxon>Alphaproteobacteria</taxon>
        <taxon>Rhodobacterales</taxon>
        <taxon>Paracoccaceae</taxon>
        <taxon>Marivivens group</taxon>
        <taxon>Marivivens</taxon>
    </lineage>
</organism>
<keyword evidence="2" id="KW-1185">Reference proteome</keyword>
<protein>
    <submittedName>
        <fullName evidence="1">Uncharacterized protein</fullName>
    </submittedName>
</protein>
<reference evidence="1 2" key="1">
    <citation type="submission" date="2020-03" db="EMBL/GenBank/DDBJ databases">
        <title>Bacterial isolates of synthetic phycosphere.</title>
        <authorList>
            <person name="Fu H."/>
            <person name="Moran M.A."/>
        </authorList>
    </citation>
    <scope>NUCLEOTIDE SEQUENCE [LARGE SCALE GENOMIC DNA]</scope>
    <source>
        <strain evidence="1 2">HF1</strain>
    </source>
</reference>
<dbReference type="EMBL" id="JAATOP010000003">
    <property type="protein sequence ID" value="NIY72043.1"/>
    <property type="molecule type" value="Genomic_DNA"/>
</dbReference>
<dbReference type="Proteomes" id="UP000709466">
    <property type="component" value="Unassembled WGS sequence"/>
</dbReference>
<accession>A0ABX0VZH7</accession>
<proteinExistence type="predicted"/>
<comment type="caution">
    <text evidence="1">The sequence shown here is derived from an EMBL/GenBank/DDBJ whole genome shotgun (WGS) entry which is preliminary data.</text>
</comment>
<sequence length="93" mass="10169">MPGGRKWHKRALSFCDDLASTPELTSRLRREAGAILALISLDLVGDIENEEAALFAKIDVSSPIVDEICLLKDEMEDAMRKAGCLPVNGELEV</sequence>
<evidence type="ECO:0000313" key="1">
    <source>
        <dbReference type="EMBL" id="NIY72043.1"/>
    </source>
</evidence>
<evidence type="ECO:0000313" key="2">
    <source>
        <dbReference type="Proteomes" id="UP000709466"/>
    </source>
</evidence>
<gene>
    <name evidence="1" type="ORF">HCZ30_06285</name>
</gene>
<name>A0ABX0VZH7_9RHOB</name>